<dbReference type="STRING" id="1108045.GORHZ_049_00140"/>
<proteinExistence type="predicted"/>
<dbReference type="EMBL" id="BAHC01000049">
    <property type="protein sequence ID" value="GAB89081.1"/>
    <property type="molecule type" value="Genomic_DNA"/>
</dbReference>
<keyword evidence="2" id="KW-1185">Reference proteome</keyword>
<dbReference type="RefSeq" id="WP_006330975.1">
    <property type="nucleotide sequence ID" value="NZ_BAHC01000049.1"/>
</dbReference>
<comment type="caution">
    <text evidence="1">The sequence shown here is derived from an EMBL/GenBank/DDBJ whole genome shotgun (WGS) entry which is preliminary data.</text>
</comment>
<dbReference type="Proteomes" id="UP000008363">
    <property type="component" value="Unassembled WGS sequence"/>
</dbReference>
<dbReference type="eggNOG" id="ENOG5031WBK">
    <property type="taxonomic scope" value="Bacteria"/>
</dbReference>
<sequence>MTDYAEKAAMYWVTSDGAYAVGDPGLGDELAELAAQCDTWAHEDRTGVHGTVG</sequence>
<reference evidence="1 2" key="1">
    <citation type="submission" date="2012-08" db="EMBL/GenBank/DDBJ databases">
        <title>Whole genome shotgun sequence of Gordonia rhizosphera NBRC 16068.</title>
        <authorList>
            <person name="Takarada H."/>
            <person name="Isaki S."/>
            <person name="Hosoyama A."/>
            <person name="Tsuchikane K."/>
            <person name="Katsumata H."/>
            <person name="Baba S."/>
            <person name="Ohji S."/>
            <person name="Yamazaki S."/>
            <person name="Fujita N."/>
        </authorList>
    </citation>
    <scope>NUCLEOTIDE SEQUENCE [LARGE SCALE GENOMIC DNA]</scope>
    <source>
        <strain evidence="1 2">NBRC 16068</strain>
    </source>
</reference>
<evidence type="ECO:0000313" key="2">
    <source>
        <dbReference type="Proteomes" id="UP000008363"/>
    </source>
</evidence>
<gene>
    <name evidence="1" type="ORF">GORHZ_049_00140</name>
</gene>
<organism evidence="1 2">
    <name type="scientific">Gordonia rhizosphera NBRC 16068</name>
    <dbReference type="NCBI Taxonomy" id="1108045"/>
    <lineage>
        <taxon>Bacteria</taxon>
        <taxon>Bacillati</taxon>
        <taxon>Actinomycetota</taxon>
        <taxon>Actinomycetes</taxon>
        <taxon>Mycobacteriales</taxon>
        <taxon>Gordoniaceae</taxon>
        <taxon>Gordonia</taxon>
    </lineage>
</organism>
<accession>K6W5V2</accession>
<protein>
    <submittedName>
        <fullName evidence="1">Uncharacterized protein</fullName>
    </submittedName>
</protein>
<dbReference type="AlphaFoldDB" id="K6W5V2"/>
<evidence type="ECO:0000313" key="1">
    <source>
        <dbReference type="EMBL" id="GAB89081.1"/>
    </source>
</evidence>
<name>K6W5V2_9ACTN</name>